<name>A0A4C2ABV4_EUMVA</name>
<feature type="compositionally biased region" description="Basic and acidic residues" evidence="1">
    <location>
        <begin position="132"/>
        <end position="147"/>
    </location>
</feature>
<comment type="caution">
    <text evidence="2">The sequence shown here is derived from an EMBL/GenBank/DDBJ whole genome shotgun (WGS) entry which is preliminary data.</text>
</comment>
<dbReference type="AlphaFoldDB" id="A0A4C2ABV4"/>
<evidence type="ECO:0000256" key="1">
    <source>
        <dbReference type="SAM" id="MobiDB-lite"/>
    </source>
</evidence>
<reference evidence="2 3" key="1">
    <citation type="journal article" date="2019" name="Commun. Biol.">
        <title>The bagworm genome reveals a unique fibroin gene that provides high tensile strength.</title>
        <authorList>
            <person name="Kono N."/>
            <person name="Nakamura H."/>
            <person name="Ohtoshi R."/>
            <person name="Tomita M."/>
            <person name="Numata K."/>
            <person name="Arakawa K."/>
        </authorList>
    </citation>
    <scope>NUCLEOTIDE SEQUENCE [LARGE SCALE GENOMIC DNA]</scope>
</reference>
<keyword evidence="3" id="KW-1185">Reference proteome</keyword>
<organism evidence="2 3">
    <name type="scientific">Eumeta variegata</name>
    <name type="common">Bagworm moth</name>
    <name type="synonym">Eumeta japonica</name>
    <dbReference type="NCBI Taxonomy" id="151549"/>
    <lineage>
        <taxon>Eukaryota</taxon>
        <taxon>Metazoa</taxon>
        <taxon>Ecdysozoa</taxon>
        <taxon>Arthropoda</taxon>
        <taxon>Hexapoda</taxon>
        <taxon>Insecta</taxon>
        <taxon>Pterygota</taxon>
        <taxon>Neoptera</taxon>
        <taxon>Endopterygota</taxon>
        <taxon>Lepidoptera</taxon>
        <taxon>Glossata</taxon>
        <taxon>Ditrysia</taxon>
        <taxon>Tineoidea</taxon>
        <taxon>Psychidae</taxon>
        <taxon>Oiketicinae</taxon>
        <taxon>Eumeta</taxon>
    </lineage>
</organism>
<feature type="region of interest" description="Disordered" evidence="1">
    <location>
        <begin position="121"/>
        <end position="149"/>
    </location>
</feature>
<dbReference type="EMBL" id="BGZK01002820">
    <property type="protein sequence ID" value="GBP96669.1"/>
    <property type="molecule type" value="Genomic_DNA"/>
</dbReference>
<sequence>MRRRYWTVRSAKVIQIHQNERHRTRGPPSIGFDLIKALIPSLIEHLIDTRSLLVSQRDPAVRPTATHLLLEREADSCRWLTADGRCPLAALCGKSVCPTCLTAPTGVDYVDSAFGRASPGERLNNLSAHNASGRETRRREDAHHASARDGLVQHSMRQCAVGLCRRALYRTGIARNTLTNT</sequence>
<evidence type="ECO:0000313" key="3">
    <source>
        <dbReference type="Proteomes" id="UP000299102"/>
    </source>
</evidence>
<evidence type="ECO:0000313" key="2">
    <source>
        <dbReference type="EMBL" id="GBP96669.1"/>
    </source>
</evidence>
<proteinExistence type="predicted"/>
<dbReference type="Proteomes" id="UP000299102">
    <property type="component" value="Unassembled WGS sequence"/>
</dbReference>
<accession>A0A4C2ABV4</accession>
<protein>
    <submittedName>
        <fullName evidence="2">Uncharacterized protein</fullName>
    </submittedName>
</protein>
<gene>
    <name evidence="2" type="ORF">EVAR_89994_1</name>
</gene>